<comment type="caution">
    <text evidence="1">The sequence shown here is derived from an EMBL/GenBank/DDBJ whole genome shotgun (WGS) entry which is preliminary data.</text>
</comment>
<dbReference type="EMBL" id="JAGIZQ010000002">
    <property type="protein sequence ID" value="KAH6641583.1"/>
    <property type="molecule type" value="Genomic_DNA"/>
</dbReference>
<protein>
    <submittedName>
        <fullName evidence="1">Uncharacterized protein</fullName>
    </submittedName>
</protein>
<sequence length="124" mass="13553">MTRLHPLATMDSLAKPRHPFRAAFATPRFRVRGCGLWLSQGSQPEPVVLSPAIYRSPRKPAPAARSMLAPFRSELSPLLASSPGHLQVKTDAAGHIDKEDPLGASGHAPKVNFLPFACLWLRRP</sequence>
<accession>A0ACB7PKJ4</accession>
<organism evidence="1 2">
    <name type="scientific">Chaetomium tenue</name>
    <dbReference type="NCBI Taxonomy" id="1854479"/>
    <lineage>
        <taxon>Eukaryota</taxon>
        <taxon>Fungi</taxon>
        <taxon>Dikarya</taxon>
        <taxon>Ascomycota</taxon>
        <taxon>Pezizomycotina</taxon>
        <taxon>Sordariomycetes</taxon>
        <taxon>Sordariomycetidae</taxon>
        <taxon>Sordariales</taxon>
        <taxon>Chaetomiaceae</taxon>
        <taxon>Chaetomium</taxon>
    </lineage>
</organism>
<evidence type="ECO:0000313" key="2">
    <source>
        <dbReference type="Proteomes" id="UP000724584"/>
    </source>
</evidence>
<gene>
    <name evidence="1" type="ORF">F5144DRAFT_139028</name>
</gene>
<reference evidence="1 2" key="1">
    <citation type="journal article" date="2021" name="Nat. Commun.">
        <title>Genetic determinants of endophytism in the Arabidopsis root mycobiome.</title>
        <authorList>
            <person name="Mesny F."/>
            <person name="Miyauchi S."/>
            <person name="Thiergart T."/>
            <person name="Pickel B."/>
            <person name="Atanasova L."/>
            <person name="Karlsson M."/>
            <person name="Huettel B."/>
            <person name="Barry K.W."/>
            <person name="Haridas S."/>
            <person name="Chen C."/>
            <person name="Bauer D."/>
            <person name="Andreopoulos W."/>
            <person name="Pangilinan J."/>
            <person name="LaButti K."/>
            <person name="Riley R."/>
            <person name="Lipzen A."/>
            <person name="Clum A."/>
            <person name="Drula E."/>
            <person name="Henrissat B."/>
            <person name="Kohler A."/>
            <person name="Grigoriev I.V."/>
            <person name="Martin F.M."/>
            <person name="Hacquard S."/>
        </authorList>
    </citation>
    <scope>NUCLEOTIDE SEQUENCE [LARGE SCALE GENOMIC DNA]</scope>
    <source>
        <strain evidence="1 2">MPI-SDFR-AT-0079</strain>
    </source>
</reference>
<proteinExistence type="predicted"/>
<name>A0ACB7PKJ4_9PEZI</name>
<dbReference type="Proteomes" id="UP000724584">
    <property type="component" value="Unassembled WGS sequence"/>
</dbReference>
<keyword evidence="2" id="KW-1185">Reference proteome</keyword>
<evidence type="ECO:0000313" key="1">
    <source>
        <dbReference type="EMBL" id="KAH6641583.1"/>
    </source>
</evidence>